<reference evidence="2 3" key="1">
    <citation type="submission" date="2018-06" db="EMBL/GenBank/DDBJ databases">
        <title>Genomic Encyclopedia of Archaeal and Bacterial Type Strains, Phase II (KMG-II): from individual species to whole genera.</title>
        <authorList>
            <person name="Goeker M."/>
        </authorList>
    </citation>
    <scope>NUCLEOTIDE SEQUENCE [LARGE SCALE GENOMIC DNA]</scope>
    <source>
        <strain evidence="2 3">ATCC 51348</strain>
    </source>
</reference>
<evidence type="ECO:0000313" key="2">
    <source>
        <dbReference type="EMBL" id="PZW01579.1"/>
    </source>
</evidence>
<gene>
    <name evidence="2" type="ORF">BCF89_101109</name>
</gene>
<accession>A0A2W7GWI0</accession>
<dbReference type="EMBL" id="QKUB01000001">
    <property type="protein sequence ID" value="PZW01579.1"/>
    <property type="molecule type" value="Genomic_DNA"/>
</dbReference>
<feature type="coiled-coil region" evidence="1">
    <location>
        <begin position="53"/>
        <end position="80"/>
    </location>
</feature>
<name>A0A2W7GWI0_9BACT</name>
<protein>
    <recommendedName>
        <fullName evidence="4">Lipoprotein</fullName>
    </recommendedName>
</protein>
<comment type="caution">
    <text evidence="2">The sequence shown here is derived from an EMBL/GenBank/DDBJ whole genome shotgun (WGS) entry which is preliminary data.</text>
</comment>
<evidence type="ECO:0000313" key="3">
    <source>
        <dbReference type="Proteomes" id="UP000249646"/>
    </source>
</evidence>
<proteinExistence type="predicted"/>
<keyword evidence="1" id="KW-0175">Coiled coil</keyword>
<organism evidence="2 3">
    <name type="scientific">Metamycoplasma auris</name>
    <dbReference type="NCBI Taxonomy" id="51363"/>
    <lineage>
        <taxon>Bacteria</taxon>
        <taxon>Bacillati</taxon>
        <taxon>Mycoplasmatota</taxon>
        <taxon>Mycoplasmoidales</taxon>
        <taxon>Metamycoplasmataceae</taxon>
        <taxon>Metamycoplasma</taxon>
    </lineage>
</organism>
<dbReference type="PROSITE" id="PS51257">
    <property type="entry name" value="PROKAR_LIPOPROTEIN"/>
    <property type="match status" value="1"/>
</dbReference>
<dbReference type="Proteomes" id="UP000249646">
    <property type="component" value="Unassembled WGS sequence"/>
</dbReference>
<evidence type="ECO:0000256" key="1">
    <source>
        <dbReference type="SAM" id="Coils"/>
    </source>
</evidence>
<dbReference type="RefSeq" id="WP_111518032.1">
    <property type="nucleotide sequence ID" value="NZ_QKUB01000001.1"/>
</dbReference>
<sequence>MKKVTKLMLFSSPIIISCFSVVSCAPINKFLNTIKNKSLIEIDRNIEPFFNEAKKEDKDIRELENDIKKAVSELRKKRNFRFLSNRKVLWRFKG</sequence>
<evidence type="ECO:0008006" key="4">
    <source>
        <dbReference type="Google" id="ProtNLM"/>
    </source>
</evidence>
<dbReference type="OrthoDB" id="9932956at2"/>
<dbReference type="AlphaFoldDB" id="A0A2W7GWI0"/>
<keyword evidence="3" id="KW-1185">Reference proteome</keyword>